<evidence type="ECO:0000256" key="2">
    <source>
        <dbReference type="ARBA" id="ARBA00022475"/>
    </source>
</evidence>
<sequence>MSLSVMAVVLLAALLHATWNFLVKNTPDKHVSMTAVVLGHTPFALGVLLVAPLPSLDSWPYLVAGAALHVGYQLFLLASYRIGDLSQVYPLARGVAPMIVAGVSVLFLGVELSFSELAAIGIIGSGIMSLTLVRKSDGLRNGQAALLSIVTGCFIASYSLVDGMGAREAGTALGFYGCLSVLNAAGFAVIMRVVRPGILTRVVCREWRFALKGGGASFSAYAMVTWSFTLAPIAMVAAVRETSIIFALLLGVVVLKERLDLMKVVATLMTLLGVGILRASR</sequence>
<dbReference type="AlphaFoldDB" id="A0A1G5B1D3"/>
<feature type="transmembrane region" description="Helical" evidence="6">
    <location>
        <begin position="90"/>
        <end position="108"/>
    </location>
</feature>
<evidence type="ECO:0000256" key="5">
    <source>
        <dbReference type="ARBA" id="ARBA00023136"/>
    </source>
</evidence>
<dbReference type="RefSeq" id="WP_092207987.1">
    <property type="nucleotide sequence ID" value="NZ_FMUX01000001.1"/>
</dbReference>
<feature type="transmembrane region" description="Helical" evidence="6">
    <location>
        <begin position="6"/>
        <end position="23"/>
    </location>
</feature>
<feature type="transmembrane region" description="Helical" evidence="6">
    <location>
        <begin position="59"/>
        <end position="78"/>
    </location>
</feature>
<evidence type="ECO:0000313" key="7">
    <source>
        <dbReference type="EMBL" id="SCX83942.1"/>
    </source>
</evidence>
<keyword evidence="2" id="KW-1003">Cell membrane</keyword>
<dbReference type="OrthoDB" id="9783707at2"/>
<keyword evidence="3 6" id="KW-0812">Transmembrane</keyword>
<dbReference type="STRING" id="419481.SAMN05216233_101570"/>
<dbReference type="InterPro" id="IPR037185">
    <property type="entry name" value="EmrE-like"/>
</dbReference>
<organism evidence="7 8">
    <name type="scientific">Desulfoluna spongiiphila</name>
    <dbReference type="NCBI Taxonomy" id="419481"/>
    <lineage>
        <taxon>Bacteria</taxon>
        <taxon>Pseudomonadati</taxon>
        <taxon>Thermodesulfobacteriota</taxon>
        <taxon>Desulfobacteria</taxon>
        <taxon>Desulfobacterales</taxon>
        <taxon>Desulfolunaceae</taxon>
        <taxon>Desulfoluna</taxon>
    </lineage>
</organism>
<feature type="transmembrane region" description="Helical" evidence="6">
    <location>
        <begin position="35"/>
        <end position="53"/>
    </location>
</feature>
<dbReference type="PANTHER" id="PTHR30561:SF9">
    <property type="entry name" value="4-AMINO-4-DEOXY-L-ARABINOSE-PHOSPHOUNDECAPRENOL FLIPPASE SUBUNIT ARNF-RELATED"/>
    <property type="match status" value="1"/>
</dbReference>
<feature type="transmembrane region" description="Helical" evidence="6">
    <location>
        <begin position="230"/>
        <end position="254"/>
    </location>
</feature>
<comment type="subcellular location">
    <subcellularLocation>
        <location evidence="1">Cell membrane</location>
        <topology evidence="1">Multi-pass membrane protein</topology>
    </subcellularLocation>
</comment>
<dbReference type="EMBL" id="FMUX01000001">
    <property type="protein sequence ID" value="SCX83942.1"/>
    <property type="molecule type" value="Genomic_DNA"/>
</dbReference>
<protein>
    <recommendedName>
        <fullName evidence="9">EamA-like transporter family protein</fullName>
    </recommendedName>
</protein>
<evidence type="ECO:0008006" key="9">
    <source>
        <dbReference type="Google" id="ProtNLM"/>
    </source>
</evidence>
<name>A0A1G5B1D3_9BACT</name>
<feature type="transmembrane region" description="Helical" evidence="6">
    <location>
        <begin position="206"/>
        <end position="224"/>
    </location>
</feature>
<reference evidence="7 8" key="1">
    <citation type="submission" date="2016-10" db="EMBL/GenBank/DDBJ databases">
        <authorList>
            <person name="de Groot N.N."/>
        </authorList>
    </citation>
    <scope>NUCLEOTIDE SEQUENCE [LARGE SCALE GENOMIC DNA]</scope>
    <source>
        <strain evidence="7 8">AA1</strain>
    </source>
</reference>
<dbReference type="InterPro" id="IPR000390">
    <property type="entry name" value="Small_drug/metabolite_transptr"/>
</dbReference>
<evidence type="ECO:0000256" key="6">
    <source>
        <dbReference type="SAM" id="Phobius"/>
    </source>
</evidence>
<dbReference type="GO" id="GO:0022857">
    <property type="term" value="F:transmembrane transporter activity"/>
    <property type="evidence" value="ECO:0007669"/>
    <property type="project" value="InterPro"/>
</dbReference>
<proteinExistence type="predicted"/>
<evidence type="ECO:0000256" key="4">
    <source>
        <dbReference type="ARBA" id="ARBA00022989"/>
    </source>
</evidence>
<keyword evidence="8" id="KW-1185">Reference proteome</keyword>
<feature type="transmembrane region" description="Helical" evidence="6">
    <location>
        <begin position="144"/>
        <end position="161"/>
    </location>
</feature>
<dbReference type="GO" id="GO:0005886">
    <property type="term" value="C:plasma membrane"/>
    <property type="evidence" value="ECO:0007669"/>
    <property type="project" value="UniProtKB-SubCell"/>
</dbReference>
<keyword evidence="4 6" id="KW-1133">Transmembrane helix</keyword>
<dbReference type="Gene3D" id="1.10.3730.20">
    <property type="match status" value="1"/>
</dbReference>
<dbReference type="PANTHER" id="PTHR30561">
    <property type="entry name" value="SMR FAMILY PROTON-DEPENDENT DRUG EFFLUX TRANSPORTER SUGE"/>
    <property type="match status" value="1"/>
</dbReference>
<evidence type="ECO:0000256" key="1">
    <source>
        <dbReference type="ARBA" id="ARBA00004651"/>
    </source>
</evidence>
<evidence type="ECO:0000313" key="8">
    <source>
        <dbReference type="Proteomes" id="UP000198870"/>
    </source>
</evidence>
<dbReference type="Proteomes" id="UP000198870">
    <property type="component" value="Unassembled WGS sequence"/>
</dbReference>
<keyword evidence="5 6" id="KW-0472">Membrane</keyword>
<gene>
    <name evidence="7" type="ORF">SAMN05216233_101570</name>
</gene>
<accession>A0A1G5B1D3</accession>
<feature type="transmembrane region" description="Helical" evidence="6">
    <location>
        <begin position="114"/>
        <end position="132"/>
    </location>
</feature>
<evidence type="ECO:0000256" key="3">
    <source>
        <dbReference type="ARBA" id="ARBA00022692"/>
    </source>
</evidence>
<feature type="transmembrane region" description="Helical" evidence="6">
    <location>
        <begin position="173"/>
        <end position="194"/>
    </location>
</feature>
<dbReference type="SUPFAM" id="SSF103481">
    <property type="entry name" value="Multidrug resistance efflux transporter EmrE"/>
    <property type="match status" value="2"/>
</dbReference>